<dbReference type="GO" id="GO:0005886">
    <property type="term" value="C:plasma membrane"/>
    <property type="evidence" value="ECO:0007669"/>
    <property type="project" value="UniProtKB-SubCell"/>
</dbReference>
<evidence type="ECO:0000313" key="21">
    <source>
        <dbReference type="Proteomes" id="UP000198793"/>
    </source>
</evidence>
<name>A0A1H0NKQ9_9HYPH</name>
<keyword evidence="8" id="KW-1003">Cell membrane</keyword>
<dbReference type="GO" id="GO:0008715">
    <property type="term" value="F:CDP-diacylglycerol diphosphatase activity"/>
    <property type="evidence" value="ECO:0007669"/>
    <property type="project" value="UniProtKB-EC"/>
</dbReference>
<dbReference type="STRING" id="1166073.SAMN05192530_1244"/>
<gene>
    <name evidence="20" type="ORF">SAMN05192530_1244</name>
</gene>
<evidence type="ECO:0000256" key="16">
    <source>
        <dbReference type="ARBA" id="ARBA00023264"/>
    </source>
</evidence>
<keyword evidence="10" id="KW-0812">Transmembrane</keyword>
<evidence type="ECO:0000256" key="3">
    <source>
        <dbReference type="ARBA" id="ARBA00004927"/>
    </source>
</evidence>
<keyword evidence="19" id="KW-0732">Signal</keyword>
<dbReference type="GO" id="GO:0008654">
    <property type="term" value="P:phospholipid biosynthetic process"/>
    <property type="evidence" value="ECO:0007669"/>
    <property type="project" value="UniProtKB-KW"/>
</dbReference>
<evidence type="ECO:0000256" key="12">
    <source>
        <dbReference type="ARBA" id="ARBA00022989"/>
    </source>
</evidence>
<keyword evidence="13" id="KW-0443">Lipid metabolism</keyword>
<evidence type="ECO:0000256" key="18">
    <source>
        <dbReference type="ARBA" id="ARBA00032892"/>
    </source>
</evidence>
<evidence type="ECO:0000256" key="6">
    <source>
        <dbReference type="ARBA" id="ARBA00012375"/>
    </source>
</evidence>
<comment type="pathway">
    <text evidence="3">Phospholipid metabolism; CDP-diacylglycerol degradation; phosphatidate from CDP-diacylglycerol: step 1/1.</text>
</comment>
<evidence type="ECO:0000256" key="19">
    <source>
        <dbReference type="SAM" id="SignalP"/>
    </source>
</evidence>
<keyword evidence="14" id="KW-0472">Membrane</keyword>
<keyword evidence="11" id="KW-0378">Hydrolase</keyword>
<organism evidence="20 21">
    <name type="scientific">Aureimonas jatrophae</name>
    <dbReference type="NCBI Taxonomy" id="1166073"/>
    <lineage>
        <taxon>Bacteria</taxon>
        <taxon>Pseudomonadati</taxon>
        <taxon>Pseudomonadota</taxon>
        <taxon>Alphaproteobacteria</taxon>
        <taxon>Hyphomicrobiales</taxon>
        <taxon>Aurantimonadaceae</taxon>
        <taxon>Aureimonas</taxon>
    </lineage>
</organism>
<dbReference type="Pfam" id="PF02611">
    <property type="entry name" value="CDH"/>
    <property type="match status" value="1"/>
</dbReference>
<keyword evidence="12" id="KW-1133">Transmembrane helix</keyword>
<evidence type="ECO:0000256" key="1">
    <source>
        <dbReference type="ARBA" id="ARBA00001007"/>
    </source>
</evidence>
<dbReference type="InterPro" id="IPR036265">
    <property type="entry name" value="HIT-like_sf"/>
</dbReference>
<dbReference type="Proteomes" id="UP000198793">
    <property type="component" value="Unassembled WGS sequence"/>
</dbReference>
<evidence type="ECO:0000256" key="2">
    <source>
        <dbReference type="ARBA" id="ARBA00004162"/>
    </source>
</evidence>
<evidence type="ECO:0000256" key="17">
    <source>
        <dbReference type="ARBA" id="ARBA00032888"/>
    </source>
</evidence>
<keyword evidence="9" id="KW-0444">Lipid biosynthesis</keyword>
<evidence type="ECO:0000256" key="13">
    <source>
        <dbReference type="ARBA" id="ARBA00023098"/>
    </source>
</evidence>
<evidence type="ECO:0000256" key="15">
    <source>
        <dbReference type="ARBA" id="ARBA00023209"/>
    </source>
</evidence>
<evidence type="ECO:0000256" key="5">
    <source>
        <dbReference type="ARBA" id="ARBA00006435"/>
    </source>
</evidence>
<comment type="catalytic activity">
    <reaction evidence="1">
        <text>a CDP-1,2-diacyl-sn-glycerol + H2O = a 1,2-diacyl-sn-glycero-3-phosphate + CMP + 2 H(+)</text>
        <dbReference type="Rhea" id="RHEA:15221"/>
        <dbReference type="ChEBI" id="CHEBI:15377"/>
        <dbReference type="ChEBI" id="CHEBI:15378"/>
        <dbReference type="ChEBI" id="CHEBI:58332"/>
        <dbReference type="ChEBI" id="CHEBI:58608"/>
        <dbReference type="ChEBI" id="CHEBI:60377"/>
        <dbReference type="EC" id="3.6.1.26"/>
    </reaction>
</comment>
<comment type="subcellular location">
    <subcellularLocation>
        <location evidence="2">Cell membrane</location>
        <topology evidence="2">Single-pass membrane protein</topology>
    </subcellularLocation>
</comment>
<keyword evidence="16" id="KW-1208">Phospholipid metabolism</keyword>
<dbReference type="UniPathway" id="UPA00609">
    <property type="reaction ID" value="UER00664"/>
</dbReference>
<dbReference type="Gene3D" id="3.30.428.30">
    <property type="entry name" value="HIT family - CDH-like"/>
    <property type="match status" value="1"/>
</dbReference>
<proteinExistence type="inferred from homology"/>
<evidence type="ECO:0000313" key="20">
    <source>
        <dbReference type="EMBL" id="SDO93274.1"/>
    </source>
</evidence>
<keyword evidence="21" id="KW-1185">Reference proteome</keyword>
<protein>
    <recommendedName>
        <fullName evidence="7">CDP-diacylglycerol pyrophosphatase</fullName>
        <ecNumber evidence="6">3.6.1.26</ecNumber>
    </recommendedName>
    <alternativeName>
        <fullName evidence="17">CDP-diacylglycerol phosphatidylhydrolase</fullName>
    </alternativeName>
    <alternativeName>
        <fullName evidence="18">CDP-diglyceride hydrolase</fullName>
    </alternativeName>
</protein>
<evidence type="ECO:0000256" key="8">
    <source>
        <dbReference type="ARBA" id="ARBA00022475"/>
    </source>
</evidence>
<feature type="signal peptide" evidence="19">
    <location>
        <begin position="1"/>
        <end position="18"/>
    </location>
</feature>
<keyword evidence="15" id="KW-0594">Phospholipid biosynthesis</keyword>
<evidence type="ECO:0000256" key="11">
    <source>
        <dbReference type="ARBA" id="ARBA00022801"/>
    </source>
</evidence>
<sequence>MRLLALLLIGGSAALGLAGTQVSERAALGYVVGLCQANATVTDSPMPCLSVDRRMQRQDGYAVVREPIHKKRTVLTSLAAIPGIEDPMLLDARAPNFFADAWNERARFLGGSRSGEPAGFVLAINPQYARSQDRFHIHLACLEPRSLQRLADDLPRISSERFTAMGQTMQGRRLWAMRVDGTDLAVKNPLQLLAEHMPGARESMGRHLLMVIPEAWPDGRRGFVLLTNQPNDGSPILSVEPFLDKSCLAHAA</sequence>
<dbReference type="InterPro" id="IPR003763">
    <property type="entry name" value="CDP-diacylglyc_Pase"/>
</dbReference>
<evidence type="ECO:0000256" key="14">
    <source>
        <dbReference type="ARBA" id="ARBA00023136"/>
    </source>
</evidence>
<accession>A0A1H0NKQ9</accession>
<evidence type="ECO:0000256" key="7">
    <source>
        <dbReference type="ARBA" id="ARBA00019608"/>
    </source>
</evidence>
<dbReference type="AlphaFoldDB" id="A0A1H0NKQ9"/>
<evidence type="ECO:0000256" key="4">
    <source>
        <dbReference type="ARBA" id="ARBA00005189"/>
    </source>
</evidence>
<dbReference type="SUPFAM" id="SSF54197">
    <property type="entry name" value="HIT-like"/>
    <property type="match status" value="1"/>
</dbReference>
<feature type="chain" id="PRO_5011644410" description="CDP-diacylglycerol pyrophosphatase" evidence="19">
    <location>
        <begin position="19"/>
        <end position="252"/>
    </location>
</feature>
<evidence type="ECO:0000256" key="10">
    <source>
        <dbReference type="ARBA" id="ARBA00022692"/>
    </source>
</evidence>
<comment type="pathway">
    <text evidence="4">Lipid metabolism.</text>
</comment>
<dbReference type="EC" id="3.6.1.26" evidence="6"/>
<comment type="similarity">
    <text evidence="5">Belongs to the Cdh family.</text>
</comment>
<evidence type="ECO:0000256" key="9">
    <source>
        <dbReference type="ARBA" id="ARBA00022516"/>
    </source>
</evidence>
<reference evidence="20 21" key="1">
    <citation type="submission" date="2016-10" db="EMBL/GenBank/DDBJ databases">
        <authorList>
            <person name="de Groot N.N."/>
        </authorList>
    </citation>
    <scope>NUCLEOTIDE SEQUENCE [LARGE SCALE GENOMIC DNA]</scope>
    <source>
        <strain evidence="21">L7-484,KACC 16230,DSM 25025</strain>
    </source>
</reference>
<dbReference type="GO" id="GO:0046342">
    <property type="term" value="P:CDP-diacylglycerol catabolic process"/>
    <property type="evidence" value="ECO:0007669"/>
    <property type="project" value="UniProtKB-UniPathway"/>
</dbReference>
<dbReference type="EMBL" id="FNIT01000024">
    <property type="protein sequence ID" value="SDO93274.1"/>
    <property type="molecule type" value="Genomic_DNA"/>
</dbReference>